<evidence type="ECO:0000313" key="4">
    <source>
        <dbReference type="EMBL" id="RLK57468.1"/>
    </source>
</evidence>
<dbReference type="InterPro" id="IPR001867">
    <property type="entry name" value="OmpR/PhoB-type_DNA-bd"/>
</dbReference>
<name>A0A498CHD7_9GAMM</name>
<proteinExistence type="predicted"/>
<dbReference type="OrthoDB" id="6045972at2"/>
<dbReference type="InterPro" id="IPR036388">
    <property type="entry name" value="WH-like_DNA-bd_sf"/>
</dbReference>
<dbReference type="AlphaFoldDB" id="A0A498CHD7"/>
<dbReference type="Pfam" id="PF00486">
    <property type="entry name" value="Trans_reg_C"/>
    <property type="match status" value="1"/>
</dbReference>
<dbReference type="InterPro" id="IPR016032">
    <property type="entry name" value="Sig_transdc_resp-reg_C-effctor"/>
</dbReference>
<dbReference type="Proteomes" id="UP000274786">
    <property type="component" value="Unassembled WGS sequence"/>
</dbReference>
<organism evidence="4 5">
    <name type="scientific">Stenotrophomonas rhizophila</name>
    <dbReference type="NCBI Taxonomy" id="216778"/>
    <lineage>
        <taxon>Bacteria</taxon>
        <taxon>Pseudomonadati</taxon>
        <taxon>Pseudomonadota</taxon>
        <taxon>Gammaproteobacteria</taxon>
        <taxon>Lysobacterales</taxon>
        <taxon>Lysobacteraceae</taxon>
        <taxon>Stenotrophomonas</taxon>
    </lineage>
</organism>
<dbReference type="CDD" id="cd00383">
    <property type="entry name" value="trans_reg_C"/>
    <property type="match status" value="1"/>
</dbReference>
<dbReference type="Gene3D" id="1.10.10.10">
    <property type="entry name" value="Winged helix-like DNA-binding domain superfamily/Winged helix DNA-binding domain"/>
    <property type="match status" value="1"/>
</dbReference>
<dbReference type="RefSeq" id="WP_147433877.1">
    <property type="nucleotide sequence ID" value="NZ_RCDC01000004.1"/>
</dbReference>
<dbReference type="GO" id="GO:0003677">
    <property type="term" value="F:DNA binding"/>
    <property type="evidence" value="ECO:0007669"/>
    <property type="project" value="UniProtKB-UniRule"/>
</dbReference>
<feature type="domain" description="OmpR/PhoB-type" evidence="3">
    <location>
        <begin position="1"/>
        <end position="90"/>
    </location>
</feature>
<gene>
    <name evidence="4" type="ORF">BCL79_1874</name>
</gene>
<dbReference type="GO" id="GO:0006355">
    <property type="term" value="P:regulation of DNA-templated transcription"/>
    <property type="evidence" value="ECO:0007669"/>
    <property type="project" value="InterPro"/>
</dbReference>
<evidence type="ECO:0000259" key="3">
    <source>
        <dbReference type="PROSITE" id="PS51755"/>
    </source>
</evidence>
<dbReference type="SMART" id="SM00862">
    <property type="entry name" value="Trans_reg_C"/>
    <property type="match status" value="1"/>
</dbReference>
<dbReference type="GO" id="GO:0000160">
    <property type="term" value="P:phosphorelay signal transduction system"/>
    <property type="evidence" value="ECO:0007669"/>
    <property type="project" value="InterPro"/>
</dbReference>
<comment type="caution">
    <text evidence="4">The sequence shown here is derived from an EMBL/GenBank/DDBJ whole genome shotgun (WGS) entry which is preliminary data.</text>
</comment>
<dbReference type="PROSITE" id="PS51755">
    <property type="entry name" value="OMPR_PHOB"/>
    <property type="match status" value="1"/>
</dbReference>
<feature type="DNA-binding region" description="OmpR/PhoB-type" evidence="2">
    <location>
        <begin position="1"/>
        <end position="90"/>
    </location>
</feature>
<protein>
    <submittedName>
        <fullName evidence="4">Two-component system response regulator QseB</fullName>
    </submittedName>
</protein>
<sequence length="94" mass="10210">MITGLRTEPRAAMVGGARLPLSPTESKVLQLIIDAGEAPISRASLEEKLYGANTRKSNTVEVTICRLRQKLGQHGYRINATRNRGYTISQDGAA</sequence>
<accession>A0A498CHD7</accession>
<dbReference type="SUPFAM" id="SSF46894">
    <property type="entry name" value="C-terminal effector domain of the bipartite response regulators"/>
    <property type="match status" value="1"/>
</dbReference>
<evidence type="ECO:0000256" key="1">
    <source>
        <dbReference type="ARBA" id="ARBA00023125"/>
    </source>
</evidence>
<keyword evidence="1 2" id="KW-0238">DNA-binding</keyword>
<evidence type="ECO:0000256" key="2">
    <source>
        <dbReference type="PROSITE-ProRule" id="PRU01091"/>
    </source>
</evidence>
<reference evidence="4 5" key="1">
    <citation type="submission" date="2018-10" db="EMBL/GenBank/DDBJ databases">
        <title>Comparative analysis of microorganisms from saline springs in Andes Mountain Range, Colombia.</title>
        <authorList>
            <person name="Rubin E."/>
        </authorList>
    </citation>
    <scope>NUCLEOTIDE SEQUENCE [LARGE SCALE GENOMIC DNA]</scope>
    <source>
        <strain evidence="4 5">USBA GBX 843</strain>
    </source>
</reference>
<evidence type="ECO:0000313" key="5">
    <source>
        <dbReference type="Proteomes" id="UP000274786"/>
    </source>
</evidence>
<dbReference type="EMBL" id="RCDC01000004">
    <property type="protein sequence ID" value="RLK57468.1"/>
    <property type="molecule type" value="Genomic_DNA"/>
</dbReference>